<keyword evidence="3" id="KW-0175">Coiled coil</keyword>
<evidence type="ECO:0000256" key="1">
    <source>
        <dbReference type="ARBA" id="ARBA00022741"/>
    </source>
</evidence>
<dbReference type="Pfam" id="PF13191">
    <property type="entry name" value="AAA_16"/>
    <property type="match status" value="1"/>
</dbReference>
<evidence type="ECO:0000313" key="6">
    <source>
        <dbReference type="EMBL" id="MBA0127421.1"/>
    </source>
</evidence>
<feature type="compositionally biased region" description="Low complexity" evidence="4">
    <location>
        <begin position="892"/>
        <end position="903"/>
    </location>
</feature>
<dbReference type="GO" id="GO:0005737">
    <property type="term" value="C:cytoplasm"/>
    <property type="evidence" value="ECO:0007669"/>
    <property type="project" value="TreeGrafter"/>
</dbReference>
<dbReference type="GO" id="GO:0004016">
    <property type="term" value="F:adenylate cyclase activity"/>
    <property type="evidence" value="ECO:0007669"/>
    <property type="project" value="TreeGrafter"/>
</dbReference>
<dbReference type="InterPro" id="IPR027417">
    <property type="entry name" value="P-loop_NTPase"/>
</dbReference>
<protein>
    <submittedName>
        <fullName evidence="6">AAA family ATPase</fullName>
    </submittedName>
</protein>
<dbReference type="PANTHER" id="PTHR16305">
    <property type="entry name" value="TESTICULAR SOLUBLE ADENYLYL CYCLASE"/>
    <property type="match status" value="1"/>
</dbReference>
<feature type="coiled-coil region" evidence="3">
    <location>
        <begin position="990"/>
        <end position="1024"/>
    </location>
</feature>
<feature type="domain" description="Orc1-like AAA ATPase" evidence="5">
    <location>
        <begin position="5"/>
        <end position="177"/>
    </location>
</feature>
<dbReference type="RefSeq" id="WP_180894246.1">
    <property type="nucleotide sequence ID" value="NZ_JACCKD010000007.1"/>
</dbReference>
<dbReference type="InterPro" id="IPR041664">
    <property type="entry name" value="AAA_16"/>
</dbReference>
<name>A0A838ADY2_9PSEU</name>
<keyword evidence="2" id="KW-0067">ATP-binding</keyword>
<evidence type="ECO:0000256" key="4">
    <source>
        <dbReference type="SAM" id="MobiDB-lite"/>
    </source>
</evidence>
<evidence type="ECO:0000259" key="5">
    <source>
        <dbReference type="Pfam" id="PF13191"/>
    </source>
</evidence>
<evidence type="ECO:0000256" key="2">
    <source>
        <dbReference type="ARBA" id="ARBA00022840"/>
    </source>
</evidence>
<gene>
    <name evidence="6" type="ORF">H0B56_17890</name>
</gene>
<dbReference type="EMBL" id="JACCKD010000007">
    <property type="protein sequence ID" value="MBA0127421.1"/>
    <property type="molecule type" value="Genomic_DNA"/>
</dbReference>
<dbReference type="InterPro" id="IPR011990">
    <property type="entry name" value="TPR-like_helical_dom_sf"/>
</dbReference>
<dbReference type="SUPFAM" id="SSF52540">
    <property type="entry name" value="P-loop containing nucleoside triphosphate hydrolases"/>
    <property type="match status" value="1"/>
</dbReference>
<feature type="region of interest" description="Disordered" evidence="4">
    <location>
        <begin position="876"/>
        <end position="907"/>
    </location>
</feature>
<dbReference type="AlphaFoldDB" id="A0A838ADY2"/>
<dbReference type="PANTHER" id="PTHR16305:SF35">
    <property type="entry name" value="TRANSCRIPTIONAL ACTIVATOR DOMAIN"/>
    <property type="match status" value="1"/>
</dbReference>
<evidence type="ECO:0000256" key="3">
    <source>
        <dbReference type="SAM" id="Coils"/>
    </source>
</evidence>
<proteinExistence type="predicted"/>
<accession>A0A838ADY2</accession>
<organism evidence="6 7">
    <name type="scientific">Haloechinothrix aidingensis</name>
    <dbReference type="NCBI Taxonomy" id="2752311"/>
    <lineage>
        <taxon>Bacteria</taxon>
        <taxon>Bacillati</taxon>
        <taxon>Actinomycetota</taxon>
        <taxon>Actinomycetes</taxon>
        <taxon>Pseudonocardiales</taxon>
        <taxon>Pseudonocardiaceae</taxon>
        <taxon>Haloechinothrix</taxon>
    </lineage>
</organism>
<dbReference type="GO" id="GO:0005524">
    <property type="term" value="F:ATP binding"/>
    <property type="evidence" value="ECO:0007669"/>
    <property type="project" value="UniProtKB-KW"/>
</dbReference>
<dbReference type="SUPFAM" id="SSF48452">
    <property type="entry name" value="TPR-like"/>
    <property type="match status" value="1"/>
</dbReference>
<dbReference type="Proteomes" id="UP000582974">
    <property type="component" value="Unassembled WGS sequence"/>
</dbReference>
<comment type="caution">
    <text evidence="6">The sequence shown here is derived from an EMBL/GenBank/DDBJ whole genome shotgun (WGS) entry which is preliminary data.</text>
</comment>
<sequence>MTASRLIGRDHPHTVLRAELDRTVHSHGGLVLVAGEAGIGKTSLVIEAAREAGAQGALVLNAATWDREGAPDYWPWVQVIRGLRRAATPDEWRAVESVAGRGLAYVLGEADDTPDSADAAGDATFRVQDAVTSALVMVSQHRPLVVVLDDLHWADPASVRLLEFVARHTWFERLLLIGTYRDVEVDTAEHRLRETFPPLLTKATTLTLTGLDVEQVREVIARTVGEMPSEDTAAAVHRRTGGNPFFVEQAVRLWHGGGSTEAITPGIRETLDARLAHLPSEVVDLLSTAAILGREFDREALAAAAGTGTTELDGLLGRAVSARLVTTVDPGCYAFVHDLVREALHARMDRVEARRRHAAVVRGMRRAKVYPGTFGPGDLAHHAYLAVPEIAPEDAREYLLAAAPDACGRLAPEELTGHYDRALELVPDDDPALYARIALELGSAQHCAGLLTRARATFDEVVRVARELDDPRPLARAALGRHGLGLAEPDTDGRREIDLLDEALARLAAHDLAQDDPLIVRTLAAAGRTRAHAAPGDRRASELSARAVELARTCGDDEAVGFSLLARHDTIWKPGTAPERGALAEEMITVGLHDHDIELEMHGTLLRMVALLEQGDPRALDAHTSFVTLAERAQLPRFRFLARSRTGAIATMQGRFDEAREAIDSAFALGEHLEEADRFRLWQEQRWALSLMEGDFDAADRVIEKYHGDGSDYALIPEVITAAQRGDAQSVRHRLPGIIALRDEYPGMFTPVVLRAQAQVAAGTGDAELCEQARASLAGYRDLWAVVAGGGTSYGPYSFWLAQLDAAEMRWDEAIDGFTAARDAADALDARPWSLDARLHLARALLGRSAPGDAATASELLAGVASAASEIGMRDTAERARSIAPAPAESNGTAAASGTPGAAEDPAATWATGAERTRDEFRHDGRVWNLTFAGRTVHLPDAKGLRDLHTLLSRPGTEIPAVELVNPDGGDTMRAERSLGADPVLDERAKAEYQRRLSGLGEEIDRALDRHDDARAAALDQEREALLDELRTASGLSGRARKLGDGAERARKTVTARIRDSLRRLDEHHPELAEHLRATVSTGVTCRYQPTRAMSWSL</sequence>
<reference evidence="6 7" key="1">
    <citation type="submission" date="2020-07" db="EMBL/GenBank/DDBJ databases">
        <title>Genome of Haloechinothrix sp.</title>
        <authorList>
            <person name="Tang S.-K."/>
            <person name="Yang L."/>
            <person name="Zhu W.-Y."/>
        </authorList>
    </citation>
    <scope>NUCLEOTIDE SEQUENCE [LARGE SCALE GENOMIC DNA]</scope>
    <source>
        <strain evidence="6 7">YIM 98757</strain>
    </source>
</reference>
<evidence type="ECO:0000313" key="7">
    <source>
        <dbReference type="Proteomes" id="UP000582974"/>
    </source>
</evidence>
<keyword evidence="7" id="KW-1185">Reference proteome</keyword>
<keyword evidence="1" id="KW-0547">Nucleotide-binding</keyword>